<name>A0A6C0LEB3_9ZZZZ</name>
<dbReference type="EMBL" id="MN740484">
    <property type="protein sequence ID" value="QHU29316.1"/>
    <property type="molecule type" value="Genomic_DNA"/>
</dbReference>
<proteinExistence type="predicted"/>
<feature type="region of interest" description="Disordered" evidence="1">
    <location>
        <begin position="356"/>
        <end position="376"/>
    </location>
</feature>
<reference evidence="2" key="1">
    <citation type="journal article" date="2020" name="Nature">
        <title>Giant virus diversity and host interactions through global metagenomics.</title>
        <authorList>
            <person name="Schulz F."/>
            <person name="Roux S."/>
            <person name="Paez-Espino D."/>
            <person name="Jungbluth S."/>
            <person name="Walsh D.A."/>
            <person name="Denef V.J."/>
            <person name="McMahon K.D."/>
            <person name="Konstantinidis K.T."/>
            <person name="Eloe-Fadrosh E.A."/>
            <person name="Kyrpides N.C."/>
            <person name="Woyke T."/>
        </authorList>
    </citation>
    <scope>NUCLEOTIDE SEQUENCE</scope>
    <source>
        <strain evidence="2">GVMAG-M-3300027804-47</strain>
    </source>
</reference>
<evidence type="ECO:0000313" key="2">
    <source>
        <dbReference type="EMBL" id="QHU29316.1"/>
    </source>
</evidence>
<accession>A0A6C0LEB3</accession>
<dbReference type="AlphaFoldDB" id="A0A6C0LEB3"/>
<dbReference type="Gene3D" id="3.90.1290.10">
    <property type="entry name" value="Plakin repeat"/>
    <property type="match status" value="1"/>
</dbReference>
<feature type="compositionally biased region" description="Basic residues" evidence="1">
    <location>
        <begin position="367"/>
        <end position="376"/>
    </location>
</feature>
<evidence type="ECO:0000256" key="1">
    <source>
        <dbReference type="SAM" id="MobiDB-lite"/>
    </source>
</evidence>
<protein>
    <submittedName>
        <fullName evidence="2">Uncharacterized protein</fullName>
    </submittedName>
</protein>
<sequence>MTNSGICSRILTPKQVGPICWFMAAFVAMFYSQRSRRKLLNASKHWNTKKDLFTLLKQVLDDKYLKTASRESGDYKMFSDNTFAMILELLYKENNKAFPYNPKTTSGGFNSEYYIGKLYKLLNIDYKIFDYNVSDKHLFYSYLNDELNSMEYRIVRKNIRTLVNGNRNFHYVDENMTAPPVLLVIAHDNKEFTKFYKNIFPNTIINDGDTKKNITSLSENIYYRGAEYNLDSVILSNWNKRKTGHAIAGITCKKNKFVYNGWTRTSMDPQMANTGITRKIPCELMKYGWNIKKHNDFCLNTKTCIPDILKTKNEIKQADLCFNFSKGRRILVYIQKDVGVETSIEKDNDILRLSKTIHRPDTPNSPKKSKTKKAKGKVAVKGKDIVKKSPKKCEDGKVLNPATGRCILLKNAIAKGIIKGKGNDVVKKSPKKCEDGKVLNPATGRCILLKNAIVKGIIKGKGNDVVKKSPKKCEDGKVLNPATGRCILLKNAIAKGIAKAKGDVAVKSKDIVKKSPKKLVYKHQVTDKNAVQLSVFTYISKDLNFRTTAYYNEIIFVKLGNKVYIEIIEGDELEAPVNEMLDILMPYDELMKNKYLKKYYELSLMAIGKPNIDTNYYRENVNIQNNHHLIDTLYIVEDPLTKTKFAKKGNSYRHFNLAKLKKMTVADAYSIEEFNAEYNIRFGVDDKTFEDVIAKYTALANEL</sequence>
<dbReference type="SUPFAM" id="SSF75399">
    <property type="entry name" value="Plakin repeat"/>
    <property type="match status" value="1"/>
</dbReference>
<organism evidence="2">
    <name type="scientific">viral metagenome</name>
    <dbReference type="NCBI Taxonomy" id="1070528"/>
    <lineage>
        <taxon>unclassified sequences</taxon>
        <taxon>metagenomes</taxon>
        <taxon>organismal metagenomes</taxon>
    </lineage>
</organism>
<dbReference type="InterPro" id="IPR035915">
    <property type="entry name" value="Plakin_repeat_sf"/>
</dbReference>